<reference evidence="7 8" key="1">
    <citation type="journal article" date="2019" name="Genome Biol. Evol.">
        <title>Day and night: Metabolic profiles and evolutionary relationships of six axenic non-marine cyanobacteria.</title>
        <authorList>
            <person name="Will S.E."/>
            <person name="Henke P."/>
            <person name="Boedeker C."/>
            <person name="Huang S."/>
            <person name="Brinkmann H."/>
            <person name="Rohde M."/>
            <person name="Jarek M."/>
            <person name="Friedl T."/>
            <person name="Seufert S."/>
            <person name="Schumacher M."/>
            <person name="Overmann J."/>
            <person name="Neumann-Schaal M."/>
            <person name="Petersen J."/>
        </authorList>
    </citation>
    <scope>NUCLEOTIDE SEQUENCE [LARGE SCALE GENOMIC DNA]</scope>
    <source>
        <strain evidence="7 8">PCC 6912</strain>
    </source>
</reference>
<keyword evidence="3 6" id="KW-0812">Transmembrane</keyword>
<evidence type="ECO:0008006" key="9">
    <source>
        <dbReference type="Google" id="ProtNLM"/>
    </source>
</evidence>
<feature type="transmembrane region" description="Helical" evidence="6">
    <location>
        <begin position="225"/>
        <end position="251"/>
    </location>
</feature>
<evidence type="ECO:0000313" key="7">
    <source>
        <dbReference type="EMBL" id="RUR84105.1"/>
    </source>
</evidence>
<evidence type="ECO:0000256" key="3">
    <source>
        <dbReference type="ARBA" id="ARBA00022692"/>
    </source>
</evidence>
<feature type="transmembrane region" description="Helical" evidence="6">
    <location>
        <begin position="392"/>
        <end position="412"/>
    </location>
</feature>
<dbReference type="GO" id="GO:0005886">
    <property type="term" value="C:plasma membrane"/>
    <property type="evidence" value="ECO:0007669"/>
    <property type="project" value="UniProtKB-SubCell"/>
</dbReference>
<evidence type="ECO:0000256" key="1">
    <source>
        <dbReference type="ARBA" id="ARBA00004651"/>
    </source>
</evidence>
<comment type="caution">
    <text evidence="7">The sequence shown here is derived from an EMBL/GenBank/DDBJ whole genome shotgun (WGS) entry which is preliminary data.</text>
</comment>
<keyword evidence="4 6" id="KW-1133">Transmembrane helix</keyword>
<accession>A0A3S0YGI8</accession>
<feature type="transmembrane region" description="Helical" evidence="6">
    <location>
        <begin position="330"/>
        <end position="354"/>
    </location>
</feature>
<evidence type="ECO:0000256" key="5">
    <source>
        <dbReference type="ARBA" id="ARBA00023136"/>
    </source>
</evidence>
<feature type="transmembrane region" description="Helical" evidence="6">
    <location>
        <begin position="182"/>
        <end position="204"/>
    </location>
</feature>
<feature type="transmembrane region" description="Helical" evidence="6">
    <location>
        <begin position="49"/>
        <end position="74"/>
    </location>
</feature>
<gene>
    <name evidence="7" type="ORF">PCC6912_16990</name>
</gene>
<keyword evidence="2" id="KW-1003">Cell membrane</keyword>
<name>A0A3S0YGI8_CHLFR</name>
<dbReference type="RefSeq" id="WP_016873518.1">
    <property type="nucleotide sequence ID" value="NZ_AJLN01000045.1"/>
</dbReference>
<organism evidence="7 8">
    <name type="scientific">Chlorogloeopsis fritschii PCC 6912</name>
    <dbReference type="NCBI Taxonomy" id="211165"/>
    <lineage>
        <taxon>Bacteria</taxon>
        <taxon>Bacillati</taxon>
        <taxon>Cyanobacteriota</taxon>
        <taxon>Cyanophyceae</taxon>
        <taxon>Nostocales</taxon>
        <taxon>Chlorogloeopsidaceae</taxon>
        <taxon>Chlorogloeopsis</taxon>
    </lineage>
</organism>
<evidence type="ECO:0000256" key="4">
    <source>
        <dbReference type="ARBA" id="ARBA00022989"/>
    </source>
</evidence>
<keyword evidence="8" id="KW-1185">Reference proteome</keyword>
<protein>
    <recommendedName>
        <fullName evidence="9">Polysaccharide biosynthesis protein C-terminal domain-containing protein</fullName>
    </recommendedName>
</protein>
<dbReference type="PANTHER" id="PTHR30250:SF11">
    <property type="entry name" value="O-ANTIGEN TRANSPORTER-RELATED"/>
    <property type="match status" value="1"/>
</dbReference>
<evidence type="ECO:0000256" key="6">
    <source>
        <dbReference type="SAM" id="Phobius"/>
    </source>
</evidence>
<dbReference type="AlphaFoldDB" id="A0A3S0YGI8"/>
<feature type="transmembrane region" description="Helical" evidence="6">
    <location>
        <begin position="86"/>
        <end position="109"/>
    </location>
</feature>
<dbReference type="OrthoDB" id="582032at2"/>
<dbReference type="Proteomes" id="UP000268857">
    <property type="component" value="Unassembled WGS sequence"/>
</dbReference>
<proteinExistence type="predicted"/>
<feature type="transmembrane region" description="Helical" evidence="6">
    <location>
        <begin position="257"/>
        <end position="278"/>
    </location>
</feature>
<keyword evidence="5 6" id="KW-0472">Membrane</keyword>
<comment type="subcellular location">
    <subcellularLocation>
        <location evidence="1">Cell membrane</location>
        <topology evidence="1">Multi-pass membrane protein</topology>
    </subcellularLocation>
</comment>
<evidence type="ECO:0000313" key="8">
    <source>
        <dbReference type="Proteomes" id="UP000268857"/>
    </source>
</evidence>
<feature type="transmembrane region" description="Helical" evidence="6">
    <location>
        <begin position="155"/>
        <end position="176"/>
    </location>
</feature>
<evidence type="ECO:0000256" key="2">
    <source>
        <dbReference type="ARBA" id="ARBA00022475"/>
    </source>
</evidence>
<dbReference type="EMBL" id="RSCJ01000005">
    <property type="protein sequence ID" value="RUR84105.1"/>
    <property type="molecule type" value="Genomic_DNA"/>
</dbReference>
<feature type="transmembrane region" description="Helical" evidence="6">
    <location>
        <begin position="299"/>
        <end position="318"/>
    </location>
</feature>
<dbReference type="InterPro" id="IPR050833">
    <property type="entry name" value="Poly_Biosynth_Transport"/>
</dbReference>
<dbReference type="STRING" id="211165.GCA_000317285_00959"/>
<sequence>MIQPLKFFLQRYSHVNWTVADQVMVSGTNFLTGILLARFLGVESYGQFVVLYAILLYVNTIQFALIIAPMISIAPQISSKKERTQYFQGVITLQVLFSVFLSLLIFLLGSRFQQWYSLGNIQESILPLAASILLFQLQDWLRRYYFICSKGKTVFFNDFISYGGQIGLLFLFYAIGKLNIANALWAIALSSAIAFLIGILTENLRPAVSYALPVLKQSWRFGRDLLFSGQIYWAGSQGILIFSATMLGATAAGGIKAALNIVGLLNLLFQGMENIIPIQAAQKYSQNQITGLMDYLKKISLLGGLLLTVPCLAIALLSKELMLFIYGKEYVVFASLIIWQVGIAFIAFFRMQVFYFFRTIGYTKEIVFNTIVSTTLTFIIAGTFIYTLQETGIMMALLFGEVAGLVYGAWLVNKYFHGLKSYTISPK</sequence>
<feature type="transmembrane region" description="Helical" evidence="6">
    <location>
        <begin position="366"/>
        <end position="386"/>
    </location>
</feature>
<dbReference type="PANTHER" id="PTHR30250">
    <property type="entry name" value="PST FAMILY PREDICTED COLANIC ACID TRANSPORTER"/>
    <property type="match status" value="1"/>
</dbReference>